<dbReference type="EMBL" id="JBBXMP010000180">
    <property type="protein sequence ID" value="KAL0060355.1"/>
    <property type="molecule type" value="Genomic_DNA"/>
</dbReference>
<dbReference type="Proteomes" id="UP001437256">
    <property type="component" value="Unassembled WGS sequence"/>
</dbReference>
<sequence>MSPSNQSFDPFVDSDDSDDLNLKRCTSPTSSIRGCYVRSRPTSFLNDDDGGEMQNQLLNFSVLADADAPPPPYSRRPTRSRYELDSVSVITTRTTVSTFRAVRNRDACPPMLRRSERGKKFSSSMGDLLAGNDMHTLGALEEESEKKERGWKGGRRLKERFSLLFSGRKESAGILDREHLVVGSGEGEKGQIKKKKKKLSISALAEGTASSVEAIPLETIPARSRKVFRRRGSKMRRVGGGGADVEMQRGGGVTVRHSKSFSGFRGSVINSATIPDVPPVPELPQNEAVKEEQCDDEEDEYIDEITREAAKVNDSVRRTYSYEEDPVDEEED</sequence>
<proteinExistence type="predicted"/>
<gene>
    <name evidence="2" type="ORF">AAF712_012860</name>
</gene>
<name>A0ABR2ZG95_9AGAR</name>
<keyword evidence="3" id="KW-1185">Reference proteome</keyword>
<feature type="region of interest" description="Disordered" evidence="1">
    <location>
        <begin position="312"/>
        <end position="332"/>
    </location>
</feature>
<feature type="compositionally biased region" description="Acidic residues" evidence="1">
    <location>
        <begin position="322"/>
        <end position="332"/>
    </location>
</feature>
<feature type="region of interest" description="Disordered" evidence="1">
    <location>
        <begin position="270"/>
        <end position="299"/>
    </location>
</feature>
<reference evidence="2 3" key="1">
    <citation type="submission" date="2024-05" db="EMBL/GenBank/DDBJ databases">
        <title>A draft genome resource for the thread blight pathogen Marasmius tenuissimus strain MS-2.</title>
        <authorList>
            <person name="Yulfo-Soto G.E."/>
            <person name="Baruah I.K."/>
            <person name="Amoako-Attah I."/>
            <person name="Bukari Y."/>
            <person name="Meinhardt L.W."/>
            <person name="Bailey B.A."/>
            <person name="Cohen S.P."/>
        </authorList>
    </citation>
    <scope>NUCLEOTIDE SEQUENCE [LARGE SCALE GENOMIC DNA]</scope>
    <source>
        <strain evidence="2 3">MS-2</strain>
    </source>
</reference>
<accession>A0ABR2ZG95</accession>
<evidence type="ECO:0000313" key="3">
    <source>
        <dbReference type="Proteomes" id="UP001437256"/>
    </source>
</evidence>
<comment type="caution">
    <text evidence="2">The sequence shown here is derived from an EMBL/GenBank/DDBJ whole genome shotgun (WGS) entry which is preliminary data.</text>
</comment>
<feature type="region of interest" description="Disordered" evidence="1">
    <location>
        <begin position="1"/>
        <end position="24"/>
    </location>
</feature>
<feature type="compositionally biased region" description="Basic and acidic residues" evidence="1">
    <location>
        <begin position="312"/>
        <end position="321"/>
    </location>
</feature>
<protein>
    <submittedName>
        <fullName evidence="2">Uncharacterized protein</fullName>
    </submittedName>
</protein>
<feature type="region of interest" description="Disordered" evidence="1">
    <location>
        <begin position="230"/>
        <end position="257"/>
    </location>
</feature>
<feature type="compositionally biased region" description="Gly residues" evidence="1">
    <location>
        <begin position="238"/>
        <end position="253"/>
    </location>
</feature>
<evidence type="ECO:0000313" key="2">
    <source>
        <dbReference type="EMBL" id="KAL0060355.1"/>
    </source>
</evidence>
<evidence type="ECO:0000256" key="1">
    <source>
        <dbReference type="SAM" id="MobiDB-lite"/>
    </source>
</evidence>
<organism evidence="2 3">
    <name type="scientific">Marasmius tenuissimus</name>
    <dbReference type="NCBI Taxonomy" id="585030"/>
    <lineage>
        <taxon>Eukaryota</taxon>
        <taxon>Fungi</taxon>
        <taxon>Dikarya</taxon>
        <taxon>Basidiomycota</taxon>
        <taxon>Agaricomycotina</taxon>
        <taxon>Agaricomycetes</taxon>
        <taxon>Agaricomycetidae</taxon>
        <taxon>Agaricales</taxon>
        <taxon>Marasmiineae</taxon>
        <taxon>Marasmiaceae</taxon>
        <taxon>Marasmius</taxon>
    </lineage>
</organism>